<dbReference type="Gene3D" id="1.10.10.60">
    <property type="entry name" value="Homeodomain-like"/>
    <property type="match status" value="1"/>
</dbReference>
<feature type="domain" description="Chromo" evidence="11">
    <location>
        <begin position="145"/>
        <end position="209"/>
    </location>
</feature>
<organism evidence="14 15">
    <name type="scientific">Chloropicon roscoffensis</name>
    <dbReference type="NCBI Taxonomy" id="1461544"/>
    <lineage>
        <taxon>Eukaryota</taxon>
        <taxon>Viridiplantae</taxon>
        <taxon>Chlorophyta</taxon>
        <taxon>Chloropicophyceae</taxon>
        <taxon>Chloropicales</taxon>
        <taxon>Chloropicaceae</taxon>
        <taxon>Chloropicon</taxon>
    </lineage>
</organism>
<feature type="region of interest" description="Disordered" evidence="10">
    <location>
        <begin position="964"/>
        <end position="1012"/>
    </location>
</feature>
<evidence type="ECO:0000256" key="3">
    <source>
        <dbReference type="ARBA" id="ARBA00022741"/>
    </source>
</evidence>
<dbReference type="PROSITE" id="PS00598">
    <property type="entry name" value="CHROMO_1"/>
    <property type="match status" value="1"/>
</dbReference>
<feature type="compositionally biased region" description="Acidic residues" evidence="10">
    <location>
        <begin position="836"/>
        <end position="846"/>
    </location>
</feature>
<dbReference type="PROSITE" id="PS51192">
    <property type="entry name" value="HELICASE_ATP_BIND_1"/>
    <property type="match status" value="1"/>
</dbReference>
<feature type="compositionally biased region" description="Basic and acidic residues" evidence="10">
    <location>
        <begin position="974"/>
        <end position="985"/>
    </location>
</feature>
<dbReference type="InterPro" id="IPR023779">
    <property type="entry name" value="Chromodomain_CS"/>
</dbReference>
<name>A0AAX4PG72_9CHLO</name>
<dbReference type="PANTHER" id="PTHR45623:SF17">
    <property type="entry name" value="CHROMODOMAIN-HELICASE-DNA-BINDING PROTEIN 3-RELATED"/>
    <property type="match status" value="1"/>
</dbReference>
<evidence type="ECO:0000259" key="12">
    <source>
        <dbReference type="PROSITE" id="PS51192"/>
    </source>
</evidence>
<feature type="compositionally biased region" description="Acidic residues" evidence="10">
    <location>
        <begin position="107"/>
        <end position="117"/>
    </location>
</feature>
<dbReference type="InterPro" id="IPR023780">
    <property type="entry name" value="Chromo_domain"/>
</dbReference>
<feature type="region of interest" description="Disordered" evidence="10">
    <location>
        <begin position="1"/>
        <end position="158"/>
    </location>
</feature>
<dbReference type="PROSITE" id="PS51194">
    <property type="entry name" value="HELICASE_CTER"/>
    <property type="match status" value="1"/>
</dbReference>
<dbReference type="Proteomes" id="UP001472866">
    <property type="component" value="Chromosome 11"/>
</dbReference>
<dbReference type="InterPro" id="IPR000330">
    <property type="entry name" value="SNF2_N"/>
</dbReference>
<dbReference type="InterPro" id="IPR049730">
    <property type="entry name" value="SNF2/RAD54-like_C"/>
</dbReference>
<dbReference type="InterPro" id="IPR014001">
    <property type="entry name" value="Helicase_ATP-bd"/>
</dbReference>
<dbReference type="SUPFAM" id="SSF54160">
    <property type="entry name" value="Chromo domain-like"/>
    <property type="match status" value="2"/>
</dbReference>
<dbReference type="Gene3D" id="3.40.50.10810">
    <property type="entry name" value="Tandem AAA-ATPase domain"/>
    <property type="match status" value="1"/>
</dbReference>
<keyword evidence="6" id="KW-0805">Transcription regulation</keyword>
<dbReference type="InterPro" id="IPR000953">
    <property type="entry name" value="Chromo/chromo_shadow_dom"/>
</dbReference>
<evidence type="ECO:0000256" key="6">
    <source>
        <dbReference type="ARBA" id="ARBA00023015"/>
    </source>
</evidence>
<keyword evidence="8" id="KW-0539">Nucleus</keyword>
<evidence type="ECO:0000256" key="1">
    <source>
        <dbReference type="ARBA" id="ARBA00004123"/>
    </source>
</evidence>
<feature type="compositionally biased region" description="Low complexity" evidence="10">
    <location>
        <begin position="118"/>
        <end position="128"/>
    </location>
</feature>
<dbReference type="Gene3D" id="3.40.50.300">
    <property type="entry name" value="P-loop containing nucleotide triphosphate hydrolases"/>
    <property type="match status" value="1"/>
</dbReference>
<keyword evidence="15" id="KW-1185">Reference proteome</keyword>
<dbReference type="SUPFAM" id="SSF52540">
    <property type="entry name" value="P-loop containing nucleoside triphosphate hydrolases"/>
    <property type="match status" value="2"/>
</dbReference>
<protein>
    <submittedName>
        <fullName evidence="14">CHD3-type chromatin-remodeling factor PICKLE</fullName>
    </submittedName>
</protein>
<dbReference type="GO" id="GO:0140658">
    <property type="term" value="F:ATP-dependent chromatin remodeler activity"/>
    <property type="evidence" value="ECO:0007669"/>
    <property type="project" value="TreeGrafter"/>
</dbReference>
<dbReference type="Pfam" id="PF06461">
    <property type="entry name" value="CHDII_SANT-like"/>
    <property type="match status" value="1"/>
</dbReference>
<dbReference type="InterPro" id="IPR038718">
    <property type="entry name" value="SNF2-like_sf"/>
</dbReference>
<evidence type="ECO:0000256" key="10">
    <source>
        <dbReference type="SAM" id="MobiDB-lite"/>
    </source>
</evidence>
<proteinExistence type="predicted"/>
<feature type="compositionally biased region" description="Low complexity" evidence="10">
    <location>
        <begin position="97"/>
        <end position="106"/>
    </location>
</feature>
<dbReference type="EMBL" id="CP151511">
    <property type="protein sequence ID" value="WZN65228.1"/>
    <property type="molecule type" value="Genomic_DNA"/>
</dbReference>
<evidence type="ECO:0000256" key="7">
    <source>
        <dbReference type="ARBA" id="ARBA00023163"/>
    </source>
</evidence>
<keyword evidence="3" id="KW-0547">Nucleotide-binding</keyword>
<feature type="domain" description="Helicase ATP-binding" evidence="12">
    <location>
        <begin position="351"/>
        <end position="529"/>
    </location>
</feature>
<dbReference type="GO" id="GO:0000785">
    <property type="term" value="C:chromatin"/>
    <property type="evidence" value="ECO:0007669"/>
    <property type="project" value="TreeGrafter"/>
</dbReference>
<evidence type="ECO:0000256" key="2">
    <source>
        <dbReference type="ARBA" id="ARBA00022737"/>
    </source>
</evidence>
<dbReference type="GO" id="GO:0005634">
    <property type="term" value="C:nucleus"/>
    <property type="evidence" value="ECO:0007669"/>
    <property type="project" value="UniProtKB-SubCell"/>
</dbReference>
<dbReference type="SMART" id="SM00490">
    <property type="entry name" value="HELICc"/>
    <property type="match status" value="1"/>
</dbReference>
<dbReference type="GO" id="GO:0042393">
    <property type="term" value="F:histone binding"/>
    <property type="evidence" value="ECO:0007669"/>
    <property type="project" value="TreeGrafter"/>
</dbReference>
<dbReference type="InterPro" id="IPR009462">
    <property type="entry name" value="CHD_II_SANT-like"/>
</dbReference>
<evidence type="ECO:0000313" key="14">
    <source>
        <dbReference type="EMBL" id="WZN65228.1"/>
    </source>
</evidence>
<feature type="region of interest" description="Disordered" evidence="10">
    <location>
        <begin position="833"/>
        <end position="872"/>
    </location>
</feature>
<dbReference type="GO" id="GO:0003677">
    <property type="term" value="F:DNA binding"/>
    <property type="evidence" value="ECO:0007669"/>
    <property type="project" value="InterPro"/>
</dbReference>
<feature type="compositionally biased region" description="Basic residues" evidence="10">
    <location>
        <begin position="1"/>
        <end position="10"/>
    </location>
</feature>
<gene>
    <name evidence="14" type="ORF">HKI87_11g67850</name>
</gene>
<dbReference type="Pfam" id="PF00385">
    <property type="entry name" value="Chromo"/>
    <property type="match status" value="2"/>
</dbReference>
<feature type="compositionally biased region" description="Basic and acidic residues" evidence="10">
    <location>
        <begin position="848"/>
        <end position="870"/>
    </location>
</feature>
<dbReference type="PANTHER" id="PTHR45623">
    <property type="entry name" value="CHROMODOMAIN-HELICASE-DNA-BINDING PROTEIN 3-RELATED-RELATED"/>
    <property type="match status" value="1"/>
</dbReference>
<dbReference type="InterPro" id="IPR027417">
    <property type="entry name" value="P-loop_NTPase"/>
</dbReference>
<dbReference type="Pfam" id="PF00271">
    <property type="entry name" value="Helicase_C"/>
    <property type="match status" value="1"/>
</dbReference>
<evidence type="ECO:0000256" key="8">
    <source>
        <dbReference type="ARBA" id="ARBA00023242"/>
    </source>
</evidence>
<keyword evidence="4" id="KW-0378">Hydrolase</keyword>
<evidence type="ECO:0000256" key="4">
    <source>
        <dbReference type="ARBA" id="ARBA00022801"/>
    </source>
</evidence>
<dbReference type="SMART" id="SM00487">
    <property type="entry name" value="DEXDc"/>
    <property type="match status" value="1"/>
</dbReference>
<dbReference type="Gene3D" id="2.40.50.40">
    <property type="match status" value="2"/>
</dbReference>
<dbReference type="InterPro" id="IPR016197">
    <property type="entry name" value="Chromo-like_dom_sf"/>
</dbReference>
<feature type="domain" description="Chromo" evidence="11">
    <location>
        <begin position="234"/>
        <end position="299"/>
    </location>
</feature>
<feature type="domain" description="Helicase C-terminal" evidence="13">
    <location>
        <begin position="658"/>
        <end position="830"/>
    </location>
</feature>
<accession>A0AAX4PG72</accession>
<comment type="subcellular location">
    <subcellularLocation>
        <location evidence="1">Nucleus</location>
    </subcellularLocation>
</comment>
<evidence type="ECO:0000259" key="13">
    <source>
        <dbReference type="PROSITE" id="PS51194"/>
    </source>
</evidence>
<dbReference type="Pfam" id="PF00176">
    <property type="entry name" value="SNF2-rel_dom"/>
    <property type="match status" value="1"/>
</dbReference>
<dbReference type="InterPro" id="IPR001650">
    <property type="entry name" value="Helicase_C-like"/>
</dbReference>
<evidence type="ECO:0000313" key="15">
    <source>
        <dbReference type="Proteomes" id="UP001472866"/>
    </source>
</evidence>
<evidence type="ECO:0000256" key="9">
    <source>
        <dbReference type="SAM" id="Coils"/>
    </source>
</evidence>
<feature type="coiled-coil region" evidence="9">
    <location>
        <begin position="1236"/>
        <end position="1263"/>
    </location>
</feature>
<feature type="compositionally biased region" description="Low complexity" evidence="10">
    <location>
        <begin position="57"/>
        <end position="77"/>
    </location>
</feature>
<dbReference type="CDD" id="cd18793">
    <property type="entry name" value="SF2_C_SNF"/>
    <property type="match status" value="1"/>
</dbReference>
<dbReference type="GO" id="GO:0005524">
    <property type="term" value="F:ATP binding"/>
    <property type="evidence" value="ECO:0007669"/>
    <property type="project" value="UniProtKB-KW"/>
</dbReference>
<reference evidence="14 15" key="1">
    <citation type="submission" date="2024-03" db="EMBL/GenBank/DDBJ databases">
        <title>Complete genome sequence of the green alga Chloropicon roscoffensis RCC1871.</title>
        <authorList>
            <person name="Lemieux C."/>
            <person name="Pombert J.-F."/>
            <person name="Otis C."/>
            <person name="Turmel M."/>
        </authorList>
    </citation>
    <scope>NUCLEOTIDE SEQUENCE [LARGE SCALE GENOMIC DNA]</scope>
    <source>
        <strain evidence="14 15">RCC1871</strain>
    </source>
</reference>
<dbReference type="GO" id="GO:0003682">
    <property type="term" value="F:chromatin binding"/>
    <property type="evidence" value="ECO:0007669"/>
    <property type="project" value="TreeGrafter"/>
</dbReference>
<keyword evidence="2" id="KW-0677">Repeat</keyword>
<dbReference type="SMART" id="SM00298">
    <property type="entry name" value="CHROMO"/>
    <property type="match status" value="2"/>
</dbReference>
<sequence length="1425" mass="159833">MDTRRSKRRGGVGPSGFAPGGPQNKKVKLASISSLSERDNPKRASSSRGVTGDGVKRTTGTRAGARGGARPAARTATYAEAQTSEEEEDLMHESTSETESTRASSETAEDSQFESESEPASSVSSESSSQREGEGEGEEEEKDYTDVHLILSSREREDGGARRRELLVKWKDRSYIHASWEPEQGVDKACARTDEGYNKQQLGLRMKVKNFRERRREAKRKGVDLPEAVDQSLVTVERVLDHKMNKITKVEKYLVKWQGLGYGEATWEEVGLLQGKALGLEAAVEAWRSRGSVYDSAKEILGKRKDPFVQCRFAARPREFNKYEETPEFLKRGSEDNELYAYQLEGLNWLEFSWQTGQNVILGDEMGLGKTVQAISLVASLASRGCARPHIVVAPLSTLLNWQREAEKWAPQLNVVNYSGTTADRKVICKYEFAVGQAKGEKSVPLERRVKCHLILTTYEMVNLGAQDLCKLSYGTMIVDEGHRLKNRASKLFGMLKKFKCEQRVILTGTPLQNNLEELFMLMHFIDPKKFTHNEVETFLEDYENIDTKEQIEELHNMLKPHLLRRMKKDVLGHLPPKKEQIVLVEMSHEQKDVYKALLKENFELLSSKSRGKVSGMRSLLMDLRKCCQHPSLITKNFNTLSKRRVETFTERSGKLHLLWRMLEKLFKGGHRVLIYSQFVLVLDMIQEWLEIKGINSLILDGSVKGKDRQDAVDAFNQNEGGKHSVFLLSTKAGGLGINLATADTVIIFDSDWNPHNDIQAQARAHRLGQSKEVMIYRLVMRATVEERMVEVAKRKMVLEHLVVSKGGREEALKQEEIDDVIRYGVEELFQKGEGEDCPSPEDAGEAEQQKDKLKGLAAREAEAGREGGNKGKGVYYDDEALDRLLDRSLAYQQDEEEAKVKESQHLQAFKVANFEIQEGNFWEDVMQEAVGADQGSQPAQELGKGKREKRRLAQSVLDVINNQNNFASPSKGETMEEKFRRENPDIEYDPSSEEEEEDMTETEGEGEDGAGRRALASGKILGGLQATPWTEDGVEDDGSLMIAGFNERDRKEFHKALTRFGLIGNDLSMLKSKMPHKSDQQIDNYGKFFMKQLVEVEGEGDNEAVRSYQAIGIDLLAEMQILKRGQIVQRIADIQLIRDEVESKGEEDQANLEAVIQVPFAFQEAGWTPAHDLALFRGVLKHGFGNWKPIVNDETLISHGVLPKALPDRKLNGLATWVTSRVNRYCKRLRQIYSERQTREKARKAREEEERKRREMAAASIAMSLPPGGPEDEDDDCVIVSQVVKQSDRGTARPIAPKPPALSMNSHLPPPVFPMVASSAPQAFTSAPQAFTLPPVNIAASLSPLIFTQLGRTMGVPQPTAALQSLFLSQLQRQQQQQTTMQQAMLNHIQAINENIRGGQGASQGNVAAQLAAQSAFFNAASNK</sequence>
<keyword evidence="9" id="KW-0175">Coiled coil</keyword>
<dbReference type="GO" id="GO:0016887">
    <property type="term" value="F:ATP hydrolysis activity"/>
    <property type="evidence" value="ECO:0007669"/>
    <property type="project" value="TreeGrafter"/>
</dbReference>
<dbReference type="PROSITE" id="PS50013">
    <property type="entry name" value="CHROMO_2"/>
    <property type="match status" value="2"/>
</dbReference>
<evidence type="ECO:0000256" key="5">
    <source>
        <dbReference type="ARBA" id="ARBA00022840"/>
    </source>
</evidence>
<keyword evidence="5" id="KW-0067">ATP-binding</keyword>
<evidence type="ECO:0000259" key="11">
    <source>
        <dbReference type="PROSITE" id="PS50013"/>
    </source>
</evidence>
<keyword evidence="7" id="KW-0804">Transcription</keyword>
<feature type="compositionally biased region" description="Acidic residues" evidence="10">
    <location>
        <begin position="986"/>
        <end position="1009"/>
    </location>
</feature>